<dbReference type="NCBIfam" id="TIGR02532">
    <property type="entry name" value="IV_pilin_GFxxxE"/>
    <property type="match status" value="1"/>
</dbReference>
<dbReference type="Pfam" id="PF07963">
    <property type="entry name" value="N_methyl"/>
    <property type="match status" value="1"/>
</dbReference>
<dbReference type="Pfam" id="PF16074">
    <property type="entry name" value="PilW"/>
    <property type="match status" value="1"/>
</dbReference>
<protein>
    <submittedName>
        <fullName evidence="1">PilW family protein</fullName>
    </submittedName>
</protein>
<comment type="caution">
    <text evidence="1">The sequence shown here is derived from an EMBL/GenBank/DDBJ whole genome shotgun (WGS) entry which is preliminary data.</text>
</comment>
<dbReference type="PROSITE" id="PS00409">
    <property type="entry name" value="PROKAR_NTER_METHYL"/>
    <property type="match status" value="1"/>
</dbReference>
<proteinExistence type="predicted"/>
<name>A0A927C235_9GAMM</name>
<reference evidence="1" key="1">
    <citation type="submission" date="2020-09" db="EMBL/GenBank/DDBJ databases">
        <authorList>
            <person name="Yoon J.-W."/>
        </authorList>
    </citation>
    <scope>NUCLEOTIDE SEQUENCE</scope>
    <source>
        <strain evidence="1">KMU-158</strain>
    </source>
</reference>
<dbReference type="GO" id="GO:0043683">
    <property type="term" value="P:type IV pilus assembly"/>
    <property type="evidence" value="ECO:0007669"/>
    <property type="project" value="InterPro"/>
</dbReference>
<dbReference type="InterPro" id="IPR012902">
    <property type="entry name" value="N_methyl_site"/>
</dbReference>
<evidence type="ECO:0000313" key="1">
    <source>
        <dbReference type="EMBL" id="MBD2859875.1"/>
    </source>
</evidence>
<keyword evidence="2" id="KW-1185">Reference proteome</keyword>
<dbReference type="EMBL" id="JACXLD010000008">
    <property type="protein sequence ID" value="MBD2859875.1"/>
    <property type="molecule type" value="Genomic_DNA"/>
</dbReference>
<dbReference type="Proteomes" id="UP000610558">
    <property type="component" value="Unassembled WGS sequence"/>
</dbReference>
<dbReference type="RefSeq" id="WP_190766321.1">
    <property type="nucleotide sequence ID" value="NZ_JACXLD010000008.1"/>
</dbReference>
<dbReference type="InterPro" id="IPR045584">
    <property type="entry name" value="Pilin-like"/>
</dbReference>
<gene>
    <name evidence="1" type="ORF">IB286_12765</name>
</gene>
<dbReference type="SUPFAM" id="SSF54523">
    <property type="entry name" value="Pili subunits"/>
    <property type="match status" value="1"/>
</dbReference>
<accession>A0A927C235</accession>
<dbReference type="InterPro" id="IPR032092">
    <property type="entry name" value="PilW"/>
</dbReference>
<evidence type="ECO:0000313" key="2">
    <source>
        <dbReference type="Proteomes" id="UP000610558"/>
    </source>
</evidence>
<dbReference type="AlphaFoldDB" id="A0A927C235"/>
<organism evidence="1 2">
    <name type="scientific">Spongiibacter pelagi</name>
    <dbReference type="NCBI Taxonomy" id="2760804"/>
    <lineage>
        <taxon>Bacteria</taxon>
        <taxon>Pseudomonadati</taxon>
        <taxon>Pseudomonadota</taxon>
        <taxon>Gammaproteobacteria</taxon>
        <taxon>Cellvibrionales</taxon>
        <taxon>Spongiibacteraceae</taxon>
        <taxon>Spongiibacter</taxon>
    </lineage>
</organism>
<sequence>MKKLRGFSLIELMIAMTLGILLSLAVSQVLLGSRASDNVQEALSQIQENARFAMSYIGKEVRMAGFIGCATISSTSVNNIALPADEVDFSDATALIVDNDVDADNDFDAVAGTDILHLKRGSDEFIRISGAIAPSSAQIQVENNSVGFEQGDFVLVSDCESADVFRITSEPAGAGEGTATLAHAAGATNSSGTLSRLYSADAELYGLEELHFFIQDSGKTTNRGGAINSLYVSQRRIGSGGPLSAATELLEGVEDMQIELGVDTNDDQQIDQYVDADAVADWADVLSLKLRLQLYSTNSAAVNGSGQTFTNAVGEEVEVDDGRMRRVFINVFAIRNKLP</sequence>